<gene>
    <name evidence="2" type="ORF">VN97_g11739</name>
</gene>
<sequence length="338" mass="36812">MLRAQALQHLVWFSAVFQLSLALPWHVTTNYALTVIKNVTQPPTFENIATRHNGQLLLTSTVSPKVYQVDPFRQRAMKAIVDIPHMTGLLGIAELEEDVFYVISANMTGVQGVRDSNFVWKFDVRDHQTERPPISPSIVANVSNAQLMNGMCRLARNDTTSLLISDSQAGRIYKLAVNTGSYRTISDDESLKSSPTGLQIGVNGIHVRGSHLFFTNFNKRIFGRIPISLSTGFPTGPVEVIVNGVQGDDFDVSADGKTAWIALNSQSTILEVNIPGKSARVVVKSPYLESASSVSVGRTLFDRRSFYVSSAGPFNAASGTNTTTTGGIVARVDLPKVK</sequence>
<keyword evidence="1" id="KW-0732">Signal</keyword>
<dbReference type="PANTHER" id="PTHR42060:SF1">
    <property type="entry name" value="NHL REPEAT-CONTAINING PROTEIN"/>
    <property type="match status" value="1"/>
</dbReference>
<dbReference type="EMBL" id="LACB01000695">
    <property type="protein sequence ID" value="KAJ9481728.1"/>
    <property type="molecule type" value="Genomic_DNA"/>
</dbReference>
<reference evidence="2" key="1">
    <citation type="submission" date="2015-06" db="EMBL/GenBank/DDBJ databases">
        <authorList>
            <person name="Nguyen H."/>
        </authorList>
    </citation>
    <scope>NUCLEOTIDE SEQUENCE</scope>
    <source>
        <strain evidence="2">DAOM 180753</strain>
    </source>
</reference>
<organism evidence="2 3">
    <name type="scientific">Penicillium thymicola</name>
    <dbReference type="NCBI Taxonomy" id="293382"/>
    <lineage>
        <taxon>Eukaryota</taxon>
        <taxon>Fungi</taxon>
        <taxon>Dikarya</taxon>
        <taxon>Ascomycota</taxon>
        <taxon>Pezizomycotina</taxon>
        <taxon>Eurotiomycetes</taxon>
        <taxon>Eurotiomycetidae</taxon>
        <taxon>Eurotiales</taxon>
        <taxon>Aspergillaceae</taxon>
        <taxon>Penicillium</taxon>
    </lineage>
</organism>
<comment type="caution">
    <text evidence="2">The sequence shown here is derived from an EMBL/GenBank/DDBJ whole genome shotgun (WGS) entry which is preliminary data.</text>
</comment>
<evidence type="ECO:0000313" key="3">
    <source>
        <dbReference type="Proteomes" id="UP001227192"/>
    </source>
</evidence>
<accession>A0AAI9T795</accession>
<dbReference type="AlphaFoldDB" id="A0AAI9T795"/>
<dbReference type="InterPro" id="IPR052998">
    <property type="entry name" value="Hetero-Diels-Alderase-like"/>
</dbReference>
<evidence type="ECO:0000256" key="1">
    <source>
        <dbReference type="SAM" id="SignalP"/>
    </source>
</evidence>
<protein>
    <submittedName>
        <fullName evidence="2">Uncharacterized protein</fullName>
    </submittedName>
</protein>
<dbReference type="Gene3D" id="2.120.10.30">
    <property type="entry name" value="TolB, C-terminal domain"/>
    <property type="match status" value="1"/>
</dbReference>
<feature type="chain" id="PRO_5042563743" evidence="1">
    <location>
        <begin position="23"/>
        <end position="338"/>
    </location>
</feature>
<proteinExistence type="predicted"/>
<name>A0AAI9T795_PENTH</name>
<feature type="signal peptide" evidence="1">
    <location>
        <begin position="1"/>
        <end position="22"/>
    </location>
</feature>
<dbReference type="SUPFAM" id="SSF63829">
    <property type="entry name" value="Calcium-dependent phosphotriesterase"/>
    <property type="match status" value="1"/>
</dbReference>
<dbReference type="Proteomes" id="UP001227192">
    <property type="component" value="Unassembled WGS sequence"/>
</dbReference>
<dbReference type="InterPro" id="IPR011042">
    <property type="entry name" value="6-blade_b-propeller_TolB-like"/>
</dbReference>
<reference evidence="2" key="2">
    <citation type="journal article" date="2016" name="Fungal Biol.">
        <title>Ochratoxin A production by Penicillium thymicola.</title>
        <authorList>
            <person name="Nguyen H.D.T."/>
            <person name="McMullin D.R."/>
            <person name="Ponomareva E."/>
            <person name="Riley R."/>
            <person name="Pomraning K.R."/>
            <person name="Baker S.E."/>
            <person name="Seifert K.A."/>
        </authorList>
    </citation>
    <scope>NUCLEOTIDE SEQUENCE</scope>
    <source>
        <strain evidence="2">DAOM 180753</strain>
    </source>
</reference>
<keyword evidence="3" id="KW-1185">Reference proteome</keyword>
<evidence type="ECO:0000313" key="2">
    <source>
        <dbReference type="EMBL" id="KAJ9481728.1"/>
    </source>
</evidence>
<dbReference type="PANTHER" id="PTHR42060">
    <property type="entry name" value="NHL REPEAT-CONTAINING PROTEIN-RELATED"/>
    <property type="match status" value="1"/>
</dbReference>